<dbReference type="AlphaFoldDB" id="A0A6C0RFV4"/>
<dbReference type="Pfam" id="PF21012">
    <property type="entry name" value="DUF6850"/>
    <property type="match status" value="1"/>
</dbReference>
<dbReference type="InterPro" id="IPR049236">
    <property type="entry name" value="DUF6850"/>
</dbReference>
<proteinExistence type="predicted"/>
<dbReference type="Proteomes" id="UP000474630">
    <property type="component" value="Chromosome"/>
</dbReference>
<feature type="domain" description="DUF6850" evidence="1">
    <location>
        <begin position="2"/>
        <end position="288"/>
    </location>
</feature>
<reference evidence="2 3" key="1">
    <citation type="submission" date="2020-02" db="EMBL/GenBank/DDBJ databases">
        <title>Genome sequencing for Draconibacterium sp. strain M1.</title>
        <authorList>
            <person name="Park S.-J."/>
        </authorList>
    </citation>
    <scope>NUCLEOTIDE SEQUENCE [LARGE SCALE GENOMIC DNA]</scope>
    <source>
        <strain evidence="2 3">M1</strain>
    </source>
</reference>
<keyword evidence="3" id="KW-1185">Reference proteome</keyword>
<organism evidence="2 3">
    <name type="scientific">Draconibacterium halophilum</name>
    <dbReference type="NCBI Taxonomy" id="2706887"/>
    <lineage>
        <taxon>Bacteria</taxon>
        <taxon>Pseudomonadati</taxon>
        <taxon>Bacteroidota</taxon>
        <taxon>Bacteroidia</taxon>
        <taxon>Marinilabiliales</taxon>
        <taxon>Prolixibacteraceae</taxon>
        <taxon>Draconibacterium</taxon>
    </lineage>
</organism>
<evidence type="ECO:0000259" key="1">
    <source>
        <dbReference type="Pfam" id="PF21012"/>
    </source>
</evidence>
<gene>
    <name evidence="2" type="ORF">G0Q07_09510</name>
</gene>
<evidence type="ECO:0000313" key="3">
    <source>
        <dbReference type="Proteomes" id="UP000474630"/>
    </source>
</evidence>
<accession>A0A6C0RFV4</accession>
<dbReference type="EMBL" id="CP048409">
    <property type="protein sequence ID" value="QIA07951.1"/>
    <property type="molecule type" value="Genomic_DNA"/>
</dbReference>
<name>A0A6C0RFV4_9BACT</name>
<evidence type="ECO:0000313" key="2">
    <source>
        <dbReference type="EMBL" id="QIA07951.1"/>
    </source>
</evidence>
<protein>
    <recommendedName>
        <fullName evidence="1">DUF6850 domain-containing protein</fullName>
    </recommendedName>
</protein>
<sequence>MGFFTSETGQSKSRFYNHNSLSAGAQYDTKLLGFRSLTEIRGTYGKETTEDGSNTIKKEDAGDWKTFEVELNQQLTKQTNNTIQKITFNTSFFNADGIEYIQDAILNDDNSTEYITLSKNLKLNQKRFNTCVRFNYLKLYDYEQINWESSVFSRLKLNTEKYYYIPEIFNANYSNIELGVNFEKNFYFGKFRFAPEIRLKYRYTFDQELNLSNDETITRRQNKQLYIRDFEIDTADYFNIATQVNWGYKLSKSENIDELFLRIVYQYQQVSHSNEENGILTIKLGFMFQ</sequence>
<dbReference type="KEGG" id="drc:G0Q07_09510"/>